<dbReference type="EMBL" id="GBRD01004030">
    <property type="protein sequence ID" value="JAG61791.1"/>
    <property type="molecule type" value="Transcribed_RNA"/>
</dbReference>
<dbReference type="AlphaFoldDB" id="A0A0A9WQP5"/>
<feature type="chain" id="PRO_5015033716" evidence="2">
    <location>
        <begin position="23"/>
        <end position="166"/>
    </location>
</feature>
<evidence type="ECO:0000313" key="4">
    <source>
        <dbReference type="EMBL" id="JAG61791.1"/>
    </source>
</evidence>
<gene>
    <name evidence="3" type="primary">GDF10</name>
    <name evidence="3" type="ORF">CM83_59578</name>
</gene>
<feature type="compositionally biased region" description="Basic and acidic residues" evidence="1">
    <location>
        <begin position="127"/>
        <end position="138"/>
    </location>
</feature>
<feature type="region of interest" description="Disordered" evidence="1">
    <location>
        <begin position="74"/>
        <end position="138"/>
    </location>
</feature>
<name>A0A0A9WQP5_LYGHE</name>
<accession>A0A0A9WQP5</accession>
<protein>
    <submittedName>
        <fullName evidence="3">Bone morphogenetic protein 3B</fullName>
    </submittedName>
</protein>
<proteinExistence type="predicted"/>
<organism evidence="3">
    <name type="scientific">Lygus hesperus</name>
    <name type="common">Western plant bug</name>
    <dbReference type="NCBI Taxonomy" id="30085"/>
    <lineage>
        <taxon>Eukaryota</taxon>
        <taxon>Metazoa</taxon>
        <taxon>Ecdysozoa</taxon>
        <taxon>Arthropoda</taxon>
        <taxon>Hexapoda</taxon>
        <taxon>Insecta</taxon>
        <taxon>Pterygota</taxon>
        <taxon>Neoptera</taxon>
        <taxon>Paraneoptera</taxon>
        <taxon>Hemiptera</taxon>
        <taxon>Heteroptera</taxon>
        <taxon>Panheteroptera</taxon>
        <taxon>Cimicomorpha</taxon>
        <taxon>Miridae</taxon>
        <taxon>Mirini</taxon>
        <taxon>Lygus</taxon>
    </lineage>
</organism>
<evidence type="ECO:0000313" key="3">
    <source>
        <dbReference type="EMBL" id="JAG10787.1"/>
    </source>
</evidence>
<reference evidence="3" key="2">
    <citation type="submission" date="2014-07" db="EMBL/GenBank/DDBJ databases">
        <authorList>
            <person name="Hull J."/>
        </authorList>
    </citation>
    <scope>NUCLEOTIDE SEQUENCE</scope>
</reference>
<evidence type="ECO:0000256" key="1">
    <source>
        <dbReference type="SAM" id="MobiDB-lite"/>
    </source>
</evidence>
<dbReference type="EMBL" id="GBHO01032817">
    <property type="protein sequence ID" value="JAG10787.1"/>
    <property type="molecule type" value="Transcribed_RNA"/>
</dbReference>
<feature type="signal peptide" evidence="2">
    <location>
        <begin position="1"/>
        <end position="22"/>
    </location>
</feature>
<reference evidence="4" key="3">
    <citation type="submission" date="2014-09" db="EMBL/GenBank/DDBJ databases">
        <authorList>
            <person name="Magalhaes I.L.F."/>
            <person name="Oliveira U."/>
            <person name="Santos F.R."/>
            <person name="Vidigal T.H.D.A."/>
            <person name="Brescovit A.D."/>
            <person name="Santos A.J."/>
        </authorList>
    </citation>
    <scope>NUCLEOTIDE SEQUENCE</scope>
</reference>
<keyword evidence="2" id="KW-0732">Signal</keyword>
<sequence>MLKIITLLVVVFAVILLHGVYGRSVDDDVTTKRPKLIRVPLKRYDPLQTLDVMPVSRPRRGVDVEVEIFDFKRGPLDSNLSGRESGLRENSRNDDSRSEEFFRGFEAEEREEKLAASEADDQISEVTEGRTPTDDEKQRFDVESSTLKIVRRFKDFEELSVQKLFM</sequence>
<reference evidence="3" key="1">
    <citation type="journal article" date="2014" name="PLoS ONE">
        <title>Transcriptome-Based Identification of ABC Transporters in the Western Tarnished Plant Bug Lygus hesperus.</title>
        <authorList>
            <person name="Hull J.J."/>
            <person name="Chaney K."/>
            <person name="Geib S.M."/>
            <person name="Fabrick J.A."/>
            <person name="Brent C.S."/>
            <person name="Walsh D."/>
            <person name="Lavine L.C."/>
        </authorList>
    </citation>
    <scope>NUCLEOTIDE SEQUENCE</scope>
</reference>
<evidence type="ECO:0000256" key="2">
    <source>
        <dbReference type="SAM" id="SignalP"/>
    </source>
</evidence>
<feature type="compositionally biased region" description="Basic and acidic residues" evidence="1">
    <location>
        <begin position="85"/>
        <end position="115"/>
    </location>
</feature>